<accession>A0A7I2YQB9</accession>
<gene>
    <name evidence="3" type="primary">MACROH2A2</name>
</gene>
<dbReference type="CDD" id="cd00074">
    <property type="entry name" value="HFD_H2A"/>
    <property type="match status" value="1"/>
</dbReference>
<organism evidence="3 4">
    <name type="scientific">Homo sapiens</name>
    <name type="common">Human</name>
    <dbReference type="NCBI Taxonomy" id="9606"/>
    <lineage>
        <taxon>Eukaryota</taxon>
        <taxon>Metazoa</taxon>
        <taxon>Chordata</taxon>
        <taxon>Craniata</taxon>
        <taxon>Vertebrata</taxon>
        <taxon>Euteleostomi</taxon>
        <taxon>Mammalia</taxon>
        <taxon>Eutheria</taxon>
        <taxon>Euarchontoglires</taxon>
        <taxon>Primates</taxon>
        <taxon>Haplorrhini</taxon>
        <taxon>Catarrhini</taxon>
        <taxon>Hominidae</taxon>
        <taxon>Homo</taxon>
    </lineage>
</organism>
<evidence type="ECO:0000256" key="2">
    <source>
        <dbReference type="SAM" id="MobiDB-lite"/>
    </source>
</evidence>
<comment type="subcellular location">
    <subcellularLocation>
        <location evidence="1">Nucleus</location>
    </subcellularLocation>
</comment>
<evidence type="ECO:0007829" key="6">
    <source>
        <dbReference type="ProteomicsDB" id="A0A7I2YQB9"/>
    </source>
</evidence>
<reference evidence="3 4" key="3">
    <citation type="journal article" date="2004" name="Nature">
        <title>Finishing the euchromatic sequence of the human genome.</title>
        <authorList>
            <consortium name="International Human Genome Sequencing Consortium"/>
        </authorList>
    </citation>
    <scope>NUCLEOTIDE SEQUENCE [LARGE SCALE GENOMIC DNA]</scope>
</reference>
<dbReference type="PANTHER" id="PTHR23430">
    <property type="entry name" value="HISTONE H2A"/>
    <property type="match status" value="1"/>
</dbReference>
<reference evidence="3 4" key="1">
    <citation type="journal article" date="2001" name="Nature">
        <title>Initial sequencing and analysis of the human genome.</title>
        <authorList>
            <consortium name="International Human Genome Sequencing Consortium"/>
            <person name="Lander E.S."/>
            <person name="Linton L.M."/>
            <person name="Birren B."/>
            <person name="Nusbaum C."/>
            <person name="Zody M.C."/>
            <person name="Baldwin J."/>
            <person name="Devon K."/>
            <person name="Dewar K."/>
            <person name="Doyle M."/>
            <person name="FitzHugh W."/>
            <person name="Funke R."/>
            <person name="Gage D."/>
            <person name="Harris K."/>
            <person name="Heaford A."/>
            <person name="Howland J."/>
            <person name="Kann L."/>
            <person name="Lehoczky J."/>
            <person name="LeVine R."/>
            <person name="McEwan P."/>
            <person name="McKernan K."/>
            <person name="Meldrim J."/>
            <person name="Mesirov J.P."/>
            <person name="Miranda C."/>
            <person name="Morris W."/>
            <person name="Naylor J."/>
            <person name="Raymond C."/>
            <person name="Rosetti M."/>
            <person name="Santos R."/>
            <person name="Sheridan A."/>
            <person name="Sougnez C."/>
            <person name="Stange-Thomann N."/>
            <person name="Stojanovic N."/>
            <person name="Subramanian A."/>
            <person name="Wyman D."/>
            <person name="Rogers J."/>
            <person name="Sulston J."/>
            <person name="Ainscough R."/>
            <person name="Beck S."/>
            <person name="Bentley D."/>
            <person name="Burton J."/>
            <person name="Clee C."/>
            <person name="Carter N."/>
            <person name="Coulson A."/>
            <person name="Deadman R."/>
            <person name="Deloukas P."/>
            <person name="Dunham A."/>
            <person name="Dunham I."/>
            <person name="Durbin R."/>
            <person name="French L."/>
            <person name="Grafham D."/>
            <person name="Gregory S."/>
            <person name="Hubbard T."/>
            <person name="Humphray S."/>
            <person name="Hunt A."/>
            <person name="Jones M."/>
            <person name="Lloyd C."/>
            <person name="McMurray A."/>
            <person name="Matthews L."/>
            <person name="Mercer S."/>
            <person name="Milne S."/>
            <person name="Mullikin J.C."/>
            <person name="Mungall A."/>
            <person name="Plumb R."/>
            <person name="Ross M."/>
            <person name="Shownkeen R."/>
            <person name="Sims S."/>
            <person name="Waterston R.H."/>
            <person name="Wilson R.K."/>
            <person name="Hillier L.W."/>
            <person name="McPherson J.D."/>
            <person name="Marra M.A."/>
            <person name="Mardis E.R."/>
            <person name="Fulton L.A."/>
            <person name="Chinwalla A.T."/>
            <person name="Pepin K.H."/>
            <person name="Gish W.R."/>
            <person name="Chissoe S.L."/>
            <person name="Wendl M.C."/>
            <person name="Delehaunty K.D."/>
            <person name="Miner T.L."/>
            <person name="Delehaunty A."/>
            <person name="Kramer J.B."/>
            <person name="Cook L.L."/>
            <person name="Fulton R.S."/>
            <person name="Johnson D.L."/>
            <person name="Minx P.J."/>
            <person name="Clifton S.W."/>
            <person name="Hawkins T."/>
            <person name="Branscomb E."/>
            <person name="Predki P."/>
            <person name="Richardson P."/>
            <person name="Wenning S."/>
            <person name="Slezak T."/>
            <person name="Doggett N."/>
            <person name="Cheng J.F."/>
            <person name="Olsen A."/>
            <person name="Lucas S."/>
            <person name="Elkin C."/>
            <person name="Uberbacher E."/>
            <person name="Frazier M."/>
            <person name="Gibbs R.A."/>
            <person name="Muzny D.M."/>
            <person name="Scherer S.E."/>
            <person name="Bouck J.B."/>
            <person name="Sodergren E.J."/>
            <person name="Worley K.C."/>
            <person name="Rives C.M."/>
            <person name="Gorrell J.H."/>
            <person name="Metzker M.L."/>
            <person name="Naylor S.L."/>
            <person name="Kucherlapati R.S."/>
            <person name="Nelson D.L."/>
            <person name="Weinstock G.M."/>
            <person name="Sakaki Y."/>
            <person name="Fujiyama A."/>
            <person name="Hattori M."/>
            <person name="Yada T."/>
            <person name="Toyoda A."/>
            <person name="Itoh T."/>
            <person name="Kawagoe C."/>
            <person name="Watanabe H."/>
            <person name="Totoki Y."/>
            <person name="Taylor T."/>
            <person name="Weissenbach J."/>
            <person name="Heilig R."/>
            <person name="Saurin W."/>
            <person name="Artiguenave F."/>
            <person name="Brottier P."/>
            <person name="Bruls T."/>
            <person name="Pelletier E."/>
            <person name="Robert C."/>
            <person name="Wincker P."/>
            <person name="Smith D.R."/>
            <person name="Doucette-Stamm L."/>
            <person name="Rubenfield M."/>
            <person name="Weinstock K."/>
            <person name="Lee H.M."/>
            <person name="Dubois J."/>
            <person name="Rosenthal A."/>
            <person name="Platzer M."/>
            <person name="Nyakatura G."/>
            <person name="Taudien S."/>
            <person name="Rump A."/>
            <person name="Yang H."/>
            <person name="Yu J."/>
            <person name="Wang J."/>
            <person name="Huang G."/>
            <person name="Gu J."/>
            <person name="Hood L."/>
            <person name="Rowen L."/>
            <person name="Madan A."/>
            <person name="Qin S."/>
            <person name="Davis R.W."/>
            <person name="Federspiel N.A."/>
            <person name="Abola A.P."/>
            <person name="Proctor M.J."/>
            <person name="Myers R.M."/>
            <person name="Schmutz J."/>
            <person name="Dickson M."/>
            <person name="Grimwood J."/>
            <person name="Cox D.R."/>
            <person name="Olson M.V."/>
            <person name="Kaul R."/>
            <person name="Raymond C."/>
            <person name="Shimizu N."/>
            <person name="Kawasaki K."/>
            <person name="Minoshima S."/>
            <person name="Evans G.A."/>
            <person name="Athanasiou M."/>
            <person name="Schultz R."/>
            <person name="Roe B.A."/>
            <person name="Chen F."/>
            <person name="Pan H."/>
            <person name="Ramser J."/>
            <person name="Lehrach H."/>
            <person name="Reinhardt R."/>
            <person name="McCombie W.R."/>
            <person name="de la Bastide M."/>
            <person name="Dedhia N."/>
            <person name="Blocker H."/>
            <person name="Hornischer K."/>
            <person name="Nordsiek G."/>
            <person name="Agarwala R."/>
            <person name="Aravind L."/>
            <person name="Bailey J.A."/>
            <person name="Bateman A."/>
            <person name="Batzoglou S."/>
            <person name="Birney E."/>
            <person name="Bork P."/>
            <person name="Brown D.G."/>
            <person name="Burge C.B."/>
            <person name="Cerutti L."/>
            <person name="Chen H.C."/>
            <person name="Church D."/>
            <person name="Clamp M."/>
            <person name="Copley R.R."/>
            <person name="Doerks T."/>
            <person name="Eddy S.R."/>
            <person name="Eichler E.E."/>
            <person name="Furey T.S."/>
            <person name="Galagan J."/>
            <person name="Gilbert J.G."/>
            <person name="Harmon C."/>
            <person name="Hayashizaki Y."/>
            <person name="Haussler D."/>
            <person name="Hermjakob H."/>
            <person name="Hokamp K."/>
            <person name="Jang W."/>
            <person name="Johnson L.S."/>
            <person name="Jones T.A."/>
            <person name="Kasif S."/>
            <person name="Kaspryzk A."/>
            <person name="Kennedy S."/>
            <person name="Kent W.J."/>
            <person name="Kitts P."/>
            <person name="Koonin E.V."/>
            <person name="Korf I."/>
            <person name="Kulp D."/>
            <person name="Lancet D."/>
            <person name="Lowe T.M."/>
            <person name="McLysaght A."/>
            <person name="Mikkelsen T."/>
            <person name="Moran J.V."/>
            <person name="Mulder N."/>
            <person name="Pollara V.J."/>
            <person name="Ponting C.P."/>
            <person name="Schuler G."/>
            <person name="Schultz J."/>
            <person name="Slater G."/>
            <person name="Smit A.F."/>
            <person name="Stupka E."/>
            <person name="Szustakowski J."/>
            <person name="Thierry-Mieg D."/>
            <person name="Thierry-Mieg J."/>
            <person name="Wagner L."/>
            <person name="Wallis J."/>
            <person name="Wheeler R."/>
            <person name="Williams A."/>
            <person name="Wolf Y.I."/>
            <person name="Wolfe K.H."/>
            <person name="Yang S.P."/>
            <person name="Yeh R.F."/>
            <person name="Collins F."/>
            <person name="Guyer M.S."/>
            <person name="Peterson J."/>
            <person name="Felsenfeld A."/>
            <person name="Wetterstrand K.A."/>
            <person name="Patrinos A."/>
            <person name="Morgan M.J."/>
            <person name="de Jong P."/>
            <person name="Catanese J.J."/>
            <person name="Osoegawa K."/>
            <person name="Shizuya H."/>
            <person name="Choi S."/>
            <person name="Chen Y.J."/>
        </authorList>
    </citation>
    <scope>NUCLEOTIDE SEQUENCE [LARGE SCALE GENOMIC DNA]</scope>
</reference>
<reference evidence="3" key="2">
    <citation type="journal article" date="2004" name="Nature">
        <title>The DNA sequence and comparative analysis of human chromosome 10.</title>
        <authorList>
            <person name="Deloukas P."/>
            <person name="Earthrowl M.E."/>
            <person name="Grafham D.V."/>
            <person name="Rubenfield M."/>
            <person name="French L."/>
            <person name="Steward C.A."/>
            <person name="Sims S.K."/>
            <person name="Jones M.C."/>
            <person name="Searle S."/>
            <person name="Scott C."/>
            <person name="Howe K."/>
            <person name="Hunt S.E."/>
            <person name="Andrews T.D."/>
            <person name="Gilbert J.G."/>
            <person name="Swarbreck D."/>
            <person name="Ashurst J.L."/>
            <person name="Taylor A."/>
            <person name="Battles J."/>
            <person name="Bird C.P."/>
            <person name="Ainscough R."/>
            <person name="Almeida J.P."/>
            <person name="Ashwell R.I."/>
            <person name="Ambrose K.D."/>
            <person name="Babbage A.K."/>
            <person name="Bagguley C.L."/>
            <person name="Bailey J."/>
            <person name="Banerjee R."/>
            <person name="Bates K."/>
            <person name="Beasley H."/>
            <person name="Bray-Allen S."/>
            <person name="Brown A.J."/>
            <person name="Brown J.Y."/>
            <person name="Burford D.C."/>
            <person name="Burrill W."/>
            <person name="Burton J."/>
            <person name="Cahill P."/>
            <person name="Camire D."/>
            <person name="Carter N.P."/>
            <person name="Chapman J.C."/>
            <person name="Clark S.Y."/>
            <person name="Clarke G."/>
            <person name="Clee C.M."/>
            <person name="Clegg S."/>
            <person name="Corby N."/>
            <person name="Coulson A."/>
            <person name="Dhami P."/>
            <person name="Dutta I."/>
            <person name="Dunn M."/>
            <person name="Faulkner L."/>
            <person name="Frankish A."/>
            <person name="Frankland J.A."/>
            <person name="Garner P."/>
            <person name="Garnett J."/>
            <person name="Gribble S."/>
            <person name="Griffiths C."/>
            <person name="Grocock R."/>
            <person name="Gustafson E."/>
            <person name="Hammond S."/>
            <person name="Harley J.L."/>
            <person name="Hart E."/>
            <person name="Heath P.D."/>
            <person name="Ho T.P."/>
            <person name="Hopkins B."/>
            <person name="Horne J."/>
            <person name="Howden P.J."/>
            <person name="Huckle E."/>
            <person name="Hynds C."/>
            <person name="Johnson C."/>
            <person name="Johnson D."/>
            <person name="Kana A."/>
            <person name="Kay M."/>
            <person name="Kimberley A.M."/>
            <person name="Kershaw J.K."/>
            <person name="Kokkinaki M."/>
            <person name="Laird G.K."/>
            <person name="Lawlor S."/>
            <person name="Lee H.M."/>
            <person name="Leongamornlert D.A."/>
            <person name="Laird G."/>
            <person name="Lloyd C."/>
            <person name="Lloyd D.M."/>
            <person name="Loveland J."/>
            <person name="Lovell J."/>
            <person name="McLaren S."/>
            <person name="McLay K.E."/>
            <person name="McMurray A."/>
            <person name="Mashreghi-Mohammadi M."/>
            <person name="Matthews L."/>
            <person name="Milne S."/>
            <person name="Nickerson T."/>
            <person name="Nguyen M."/>
            <person name="Overton-Larty E."/>
            <person name="Palmer S.A."/>
            <person name="Pearce A.V."/>
            <person name="Peck A.I."/>
            <person name="Pelan S."/>
            <person name="Phillimore B."/>
            <person name="Porter K."/>
            <person name="Rice C.M."/>
            <person name="Rogosin A."/>
            <person name="Ross M.T."/>
            <person name="Sarafidou T."/>
            <person name="Sehra H.K."/>
            <person name="Shownkeen R."/>
            <person name="Skuce C.D."/>
            <person name="Smith M."/>
            <person name="Standring L."/>
            <person name="Sycamore N."/>
            <person name="Tester J."/>
            <person name="Thorpe A."/>
            <person name="Torcasso W."/>
            <person name="Tracey A."/>
            <person name="Tromans A."/>
            <person name="Tsolas J."/>
            <person name="Wall M."/>
            <person name="Walsh J."/>
            <person name="Wang H."/>
            <person name="Weinstock K."/>
            <person name="West A.P."/>
            <person name="Willey D.L."/>
            <person name="Whitehead S.L."/>
            <person name="Wilming L."/>
            <person name="Wray P.W."/>
            <person name="Young L."/>
            <person name="Chen Y."/>
            <person name="Lovering R.C."/>
            <person name="Moschonas N.K."/>
            <person name="Siebert R."/>
            <person name="Fechtel K."/>
            <person name="Bentley D."/>
            <person name="Durbin R."/>
            <person name="Hubbard T."/>
            <person name="Doucette-Stamm L."/>
            <person name="Beck S."/>
            <person name="Smith D.R."/>
            <person name="Rogers J."/>
        </authorList>
    </citation>
    <scope>NUCLEOTIDE SEQUENCE [LARGE SCALE GENOMIC DNA]</scope>
</reference>
<dbReference type="InterPro" id="IPR009072">
    <property type="entry name" value="Histone-fold"/>
</dbReference>
<reference evidence="3" key="4">
    <citation type="submission" date="2025-08" db="UniProtKB">
        <authorList>
            <consortium name="Ensembl"/>
        </authorList>
    </citation>
    <scope>IDENTIFICATION</scope>
</reference>
<dbReference type="GO" id="GO:0000786">
    <property type="term" value="C:nucleosome"/>
    <property type="evidence" value="ECO:0007669"/>
    <property type="project" value="UniProtKB-KW"/>
</dbReference>
<keyword evidence="1" id="KW-0539">Nucleus</keyword>
<keyword evidence="1" id="KW-0158">Chromosome</keyword>
<proteinExistence type="evidence at protein level"/>
<dbReference type="PRINTS" id="PR00620">
    <property type="entry name" value="HISTONEH2A"/>
</dbReference>
<dbReference type="AlphaFoldDB" id="A0A7I2YQB9"/>
<dbReference type="GO" id="GO:0005634">
    <property type="term" value="C:nucleus"/>
    <property type="evidence" value="ECO:0007669"/>
    <property type="project" value="UniProtKB-SubCell"/>
</dbReference>
<dbReference type="Gene3D" id="1.10.20.10">
    <property type="entry name" value="Histone, subunit A"/>
    <property type="match status" value="1"/>
</dbReference>
<dbReference type="Bgee" id="ENSG00000099284">
    <property type="expression patterns" value="Expressed in cortical plate and 197 other cell types or tissues"/>
</dbReference>
<protein>
    <recommendedName>
        <fullName evidence="1">Histone H2A</fullName>
    </recommendedName>
</protein>
<dbReference type="OpenTargets" id="ENSG00000099284"/>
<dbReference type="GO" id="GO:0030527">
    <property type="term" value="F:structural constituent of chromatin"/>
    <property type="evidence" value="ECO:0007669"/>
    <property type="project" value="InterPro"/>
</dbReference>
<dbReference type="GeneTree" id="ENSGT00940000158120"/>
<keyword evidence="1" id="KW-0238">DNA-binding</keyword>
<dbReference type="OrthoDB" id="9421954at2759"/>
<dbReference type="EMBL" id="AL731540">
    <property type="status" value="NOT_ANNOTATED_CDS"/>
    <property type="molecule type" value="Genomic_DNA"/>
</dbReference>
<dbReference type="SUPFAM" id="SSF47113">
    <property type="entry name" value="Histone-fold"/>
    <property type="match status" value="1"/>
</dbReference>
<keyword evidence="1" id="KW-0544">Nucleosome core</keyword>
<keyword evidence="5 6" id="KW-1267">Proteomics identification</keyword>
<dbReference type="EMBL" id="AC024601">
    <property type="status" value="NOT_ANNOTATED_CDS"/>
    <property type="molecule type" value="Genomic_DNA"/>
</dbReference>
<evidence type="ECO:0000313" key="3">
    <source>
        <dbReference type="Ensembl" id="ENSP00000503241.1"/>
    </source>
</evidence>
<name>A0A7I2YQB9_HUMAN</name>
<comment type="similarity">
    <text evidence="1">Belongs to the histone H2A family.</text>
</comment>
<sequence length="145" mass="15635">MSGRSGKKKMSKLSRSARAGVIFPVGRLMRYLKKGTFKYRISVGAPVYMAAVIEYLAAPCSEKSCWASPDHQRDSQHQQGIAPLQEGESWKHRDKEPGGKAEPPGSPELAGGLGPSGNSRIGRQCREGQQEGPDSPETHLAGSCQ</sequence>
<reference evidence="3" key="5">
    <citation type="submission" date="2025-09" db="UniProtKB">
        <authorList>
            <consortium name="Ensembl"/>
        </authorList>
    </citation>
    <scope>IDENTIFICATION</scope>
</reference>
<evidence type="ECO:0000256" key="1">
    <source>
        <dbReference type="RuleBase" id="RU003767"/>
    </source>
</evidence>
<feature type="region of interest" description="Disordered" evidence="2">
    <location>
        <begin position="65"/>
        <end position="145"/>
    </location>
</feature>
<dbReference type="SMR" id="A0A7I2YQB9"/>
<evidence type="ECO:0000313" key="4">
    <source>
        <dbReference type="Proteomes" id="UP000005640"/>
    </source>
</evidence>
<dbReference type="Ensembl" id="ENST00000678523.1">
    <property type="protein sequence ID" value="ENSP00000503241.1"/>
    <property type="gene ID" value="ENSG00000099284.15"/>
</dbReference>
<comment type="subunit">
    <text evidence="1">The nucleosome is a histone octamer containing two molecules each of H2A, H2B, H3 and H4 assembled in one H3-H4 heterotetramer and two H2A-H2B heterodimers. The octamer wraps approximately 147 bp of DNA.</text>
</comment>
<dbReference type="InterPro" id="IPR002119">
    <property type="entry name" value="Histone_H2A"/>
</dbReference>
<keyword evidence="4" id="KW-1185">Reference proteome</keyword>
<dbReference type="GO" id="GO:0003677">
    <property type="term" value="F:DNA binding"/>
    <property type="evidence" value="ECO:0007669"/>
    <property type="project" value="UniProtKB-KW"/>
</dbReference>
<dbReference type="HGNC" id="HGNC:14453">
    <property type="gene designation" value="MACROH2A2"/>
</dbReference>
<feature type="compositionally biased region" description="Basic and acidic residues" evidence="2">
    <location>
        <begin position="88"/>
        <end position="99"/>
    </location>
</feature>
<dbReference type="GO" id="GO:0046982">
    <property type="term" value="F:protein heterodimerization activity"/>
    <property type="evidence" value="ECO:0007669"/>
    <property type="project" value="InterPro"/>
</dbReference>
<evidence type="ECO:0007829" key="5">
    <source>
        <dbReference type="PeptideAtlas" id="A0A7I2YQB9"/>
    </source>
</evidence>
<dbReference type="Proteomes" id="UP000005640">
    <property type="component" value="Chromosome 10"/>
</dbReference>
<dbReference type="SMART" id="SM00414">
    <property type="entry name" value="H2A"/>
    <property type="match status" value="1"/>
</dbReference>